<dbReference type="InterPro" id="IPR036264">
    <property type="entry name" value="Bact_exopeptidase_dim_dom"/>
</dbReference>
<dbReference type="PANTHER" id="PTHR30575:SF3">
    <property type="entry name" value="PEPTIDASE M20 DIMERISATION DOMAIN-CONTAINING PROTEIN"/>
    <property type="match status" value="1"/>
</dbReference>
<dbReference type="NCBIfam" id="TIGR01891">
    <property type="entry name" value="amidohydrolases"/>
    <property type="match status" value="1"/>
</dbReference>
<protein>
    <submittedName>
        <fullName evidence="3">Amidohydrolase</fullName>
    </submittedName>
</protein>
<dbReference type="GO" id="GO:0005737">
    <property type="term" value="C:cytoplasm"/>
    <property type="evidence" value="ECO:0007669"/>
    <property type="project" value="TreeGrafter"/>
</dbReference>
<evidence type="ECO:0000313" key="3">
    <source>
        <dbReference type="EMBL" id="MBU3825994.1"/>
    </source>
</evidence>
<dbReference type="EMBL" id="JAHLFG010000007">
    <property type="protein sequence ID" value="MBU3825994.1"/>
    <property type="molecule type" value="Genomic_DNA"/>
</dbReference>
<dbReference type="SUPFAM" id="SSF53187">
    <property type="entry name" value="Zn-dependent exopeptidases"/>
    <property type="match status" value="1"/>
</dbReference>
<dbReference type="GO" id="GO:0071713">
    <property type="term" value="F:para-aminobenzoyl-glutamate hydrolase activity"/>
    <property type="evidence" value="ECO:0007669"/>
    <property type="project" value="TreeGrafter"/>
</dbReference>
<dbReference type="InterPro" id="IPR002933">
    <property type="entry name" value="Peptidase_M20"/>
</dbReference>
<evidence type="ECO:0000256" key="1">
    <source>
        <dbReference type="ARBA" id="ARBA00022801"/>
    </source>
</evidence>
<evidence type="ECO:0000313" key="4">
    <source>
        <dbReference type="Proteomes" id="UP000824150"/>
    </source>
</evidence>
<dbReference type="GO" id="GO:0016805">
    <property type="term" value="F:dipeptidase activity"/>
    <property type="evidence" value="ECO:0007669"/>
    <property type="project" value="TreeGrafter"/>
</dbReference>
<dbReference type="PANTHER" id="PTHR30575">
    <property type="entry name" value="PEPTIDASE M20"/>
    <property type="match status" value="1"/>
</dbReference>
<reference evidence="3" key="2">
    <citation type="submission" date="2021-04" db="EMBL/GenBank/DDBJ databases">
        <authorList>
            <person name="Gilroy R."/>
        </authorList>
    </citation>
    <scope>NUCLEOTIDE SEQUENCE</scope>
    <source>
        <strain evidence="3">687</strain>
    </source>
</reference>
<feature type="domain" description="Peptidase M20 dimerisation" evidence="2">
    <location>
        <begin position="215"/>
        <end position="305"/>
    </location>
</feature>
<sequence length="414" mass="45097">MFVPAKEALAAIAIPLRRALHQCAEPDFHEWQTLDFIVNCLKDLPLELKFLPAALGAQYGVSQTHKILGHAVTIPGLMASLHLKPVGKHVALRCDMDALPIVESRALDHLPTREHFSSQTACMHACGHDGHMAIALTILQILCHNVDLLRATKHDLATISFIFQGAEEGCAGAQVWLQTPYLDDIDELYCLHLGMGLAQGYFASRVEHFLATRKFDVHVQGKKAHAGRPQEGVHALHALCHLIDRAMALQDPKATRLINFGTLTCLGARNIVPDEACAQGEIRALSRNELATLTQGLEQAIKATAHYVPGCQIKLNYRGWGLTIDGSKSLEAALNQAALDSGLQLSPHFAFQASEDASLLIDYVQAHGGQGIYSVCGSTLAAGHHQVNFDFNEKTLADAAQVYLYLLARRLGLN</sequence>
<dbReference type="Proteomes" id="UP000824150">
    <property type="component" value="Unassembled WGS sequence"/>
</dbReference>
<dbReference type="GO" id="GO:0046657">
    <property type="term" value="P:folic acid catabolic process"/>
    <property type="evidence" value="ECO:0007669"/>
    <property type="project" value="TreeGrafter"/>
</dbReference>
<dbReference type="InterPro" id="IPR011650">
    <property type="entry name" value="Peptidase_M20_dimer"/>
</dbReference>
<name>A0A9E2NT11_9GAMM</name>
<reference evidence="3" key="1">
    <citation type="journal article" date="2021" name="PeerJ">
        <title>Extensive microbial diversity within the chicken gut microbiome revealed by metagenomics and culture.</title>
        <authorList>
            <person name="Gilroy R."/>
            <person name="Ravi A."/>
            <person name="Getino M."/>
            <person name="Pursley I."/>
            <person name="Horton D.L."/>
            <person name="Alikhan N.F."/>
            <person name="Baker D."/>
            <person name="Gharbi K."/>
            <person name="Hall N."/>
            <person name="Watson M."/>
            <person name="Adriaenssens E.M."/>
            <person name="Foster-Nyarko E."/>
            <person name="Jarju S."/>
            <person name="Secka A."/>
            <person name="Antonio M."/>
            <person name="Oren A."/>
            <person name="Chaudhuri R.R."/>
            <person name="La Ragione R."/>
            <person name="Hildebrand F."/>
            <person name="Pallen M.J."/>
        </authorList>
    </citation>
    <scope>NUCLEOTIDE SEQUENCE</scope>
    <source>
        <strain evidence="3">687</strain>
    </source>
</reference>
<keyword evidence="1" id="KW-0378">Hydrolase</keyword>
<accession>A0A9E2NT11</accession>
<organism evidence="3 4">
    <name type="scientific">Candidatus Anaerobiospirillum merdipullorum</name>
    <dbReference type="NCBI Taxonomy" id="2838450"/>
    <lineage>
        <taxon>Bacteria</taxon>
        <taxon>Pseudomonadati</taxon>
        <taxon>Pseudomonadota</taxon>
        <taxon>Gammaproteobacteria</taxon>
        <taxon>Aeromonadales</taxon>
        <taxon>Succinivibrionaceae</taxon>
        <taxon>Anaerobiospirillum</taxon>
    </lineage>
</organism>
<dbReference type="InterPro" id="IPR017439">
    <property type="entry name" value="Amidohydrolase"/>
</dbReference>
<dbReference type="Gene3D" id="3.40.630.10">
    <property type="entry name" value="Zn peptidases"/>
    <property type="match status" value="2"/>
</dbReference>
<dbReference type="InterPro" id="IPR052030">
    <property type="entry name" value="Peptidase_M20/M20A_hydrolases"/>
</dbReference>
<dbReference type="AlphaFoldDB" id="A0A9E2NT11"/>
<evidence type="ECO:0000259" key="2">
    <source>
        <dbReference type="Pfam" id="PF07687"/>
    </source>
</evidence>
<comment type="caution">
    <text evidence="3">The sequence shown here is derived from an EMBL/GenBank/DDBJ whole genome shotgun (WGS) entry which is preliminary data.</text>
</comment>
<gene>
    <name evidence="3" type="ORF">IAA31_00670</name>
</gene>
<dbReference type="SUPFAM" id="SSF55031">
    <property type="entry name" value="Bacterial exopeptidase dimerisation domain"/>
    <property type="match status" value="1"/>
</dbReference>
<dbReference type="Pfam" id="PF07687">
    <property type="entry name" value="M20_dimer"/>
    <property type="match status" value="1"/>
</dbReference>
<proteinExistence type="predicted"/>
<dbReference type="Pfam" id="PF01546">
    <property type="entry name" value="Peptidase_M20"/>
    <property type="match status" value="1"/>
</dbReference>